<dbReference type="EC" id="4.6.1.1" evidence="4"/>
<feature type="transmembrane region" description="Helical" evidence="16">
    <location>
        <begin position="365"/>
        <end position="385"/>
    </location>
</feature>
<evidence type="ECO:0000256" key="8">
    <source>
        <dbReference type="ARBA" id="ARBA00022840"/>
    </source>
</evidence>
<proteinExistence type="inferred from homology"/>
<reference evidence="18 19" key="1">
    <citation type="submission" date="2019-07" db="EMBL/GenBank/DDBJ databases">
        <title>Whole genome shotgun sequence of Segetibacter aerophilus NBRC 106135.</title>
        <authorList>
            <person name="Hosoyama A."/>
            <person name="Uohara A."/>
            <person name="Ohji S."/>
            <person name="Ichikawa N."/>
        </authorList>
    </citation>
    <scope>NUCLEOTIDE SEQUENCE [LARGE SCALE GENOMIC DNA]</scope>
    <source>
        <strain evidence="18 19">NBRC 106135</strain>
    </source>
</reference>
<dbReference type="Pfam" id="PF00211">
    <property type="entry name" value="Guanylate_cyc"/>
    <property type="match status" value="1"/>
</dbReference>
<comment type="similarity">
    <text evidence="15">Belongs to the adenylyl cyclase class-4/guanylyl cyclase family.</text>
</comment>
<evidence type="ECO:0000256" key="14">
    <source>
        <dbReference type="PROSITE-ProRule" id="PRU00339"/>
    </source>
</evidence>
<evidence type="ECO:0000256" key="4">
    <source>
        <dbReference type="ARBA" id="ARBA00012201"/>
    </source>
</evidence>
<dbReference type="PANTHER" id="PTHR45627:SF12">
    <property type="entry name" value="ADENYLATE CYCLASE TYPE 2"/>
    <property type="match status" value="1"/>
</dbReference>
<evidence type="ECO:0000256" key="2">
    <source>
        <dbReference type="ARBA" id="ARBA00001946"/>
    </source>
</evidence>
<feature type="repeat" description="TPR" evidence="14">
    <location>
        <begin position="208"/>
        <end position="241"/>
    </location>
</feature>
<evidence type="ECO:0000256" key="15">
    <source>
        <dbReference type="RuleBase" id="RU000405"/>
    </source>
</evidence>
<dbReference type="GO" id="GO:0035556">
    <property type="term" value="P:intracellular signal transduction"/>
    <property type="evidence" value="ECO:0007669"/>
    <property type="project" value="InterPro"/>
</dbReference>
<keyword evidence="13 15" id="KW-0456">Lyase</keyword>
<keyword evidence="12 16" id="KW-0472">Membrane</keyword>
<keyword evidence="7" id="KW-0547">Nucleotide-binding</keyword>
<dbReference type="InterPro" id="IPR018297">
    <property type="entry name" value="A/G_cyclase_CS"/>
</dbReference>
<dbReference type="InterPro" id="IPR019734">
    <property type="entry name" value="TPR_rpt"/>
</dbReference>
<dbReference type="GO" id="GO:0004016">
    <property type="term" value="F:adenylate cyclase activity"/>
    <property type="evidence" value="ECO:0007669"/>
    <property type="project" value="UniProtKB-EC"/>
</dbReference>
<dbReference type="PROSITE" id="PS00452">
    <property type="entry name" value="GUANYLATE_CYCLASE_1"/>
    <property type="match status" value="1"/>
</dbReference>
<dbReference type="AlphaFoldDB" id="A0A512BAJ0"/>
<dbReference type="GO" id="GO:0006171">
    <property type="term" value="P:cAMP biosynthetic process"/>
    <property type="evidence" value="ECO:0007669"/>
    <property type="project" value="UniProtKB-KW"/>
</dbReference>
<dbReference type="EMBL" id="BJYT01000004">
    <property type="protein sequence ID" value="GEO08968.1"/>
    <property type="molecule type" value="Genomic_DNA"/>
</dbReference>
<comment type="caution">
    <text evidence="18">The sequence shown here is derived from an EMBL/GenBank/DDBJ whole genome shotgun (WGS) entry which is preliminary data.</text>
</comment>
<dbReference type="InterPro" id="IPR029787">
    <property type="entry name" value="Nucleotide_cyclase"/>
</dbReference>
<comment type="cofactor">
    <cofactor evidence="2">
        <name>Mg(2+)</name>
        <dbReference type="ChEBI" id="CHEBI:18420"/>
    </cofactor>
</comment>
<dbReference type="SUPFAM" id="SSF48452">
    <property type="entry name" value="TPR-like"/>
    <property type="match status" value="2"/>
</dbReference>
<dbReference type="Pfam" id="PF13424">
    <property type="entry name" value="TPR_12"/>
    <property type="match status" value="2"/>
</dbReference>
<evidence type="ECO:0000313" key="18">
    <source>
        <dbReference type="EMBL" id="GEO08968.1"/>
    </source>
</evidence>
<dbReference type="PANTHER" id="PTHR45627">
    <property type="entry name" value="ADENYLATE CYCLASE TYPE 1"/>
    <property type="match status" value="1"/>
</dbReference>
<name>A0A512BAJ0_9BACT</name>
<keyword evidence="19" id="KW-1185">Reference proteome</keyword>
<keyword evidence="10 16" id="KW-1133">Transmembrane helix</keyword>
<comment type="subcellular location">
    <subcellularLocation>
        <location evidence="3">Membrane</location>
        <topology evidence="3">Multi-pass membrane protein</topology>
    </subcellularLocation>
</comment>
<dbReference type="PROSITE" id="PS50125">
    <property type="entry name" value="GUANYLATE_CYCLASE_2"/>
    <property type="match status" value="1"/>
</dbReference>
<dbReference type="SMART" id="SM00028">
    <property type="entry name" value="TPR"/>
    <property type="match status" value="6"/>
</dbReference>
<evidence type="ECO:0000256" key="13">
    <source>
        <dbReference type="ARBA" id="ARBA00023239"/>
    </source>
</evidence>
<organism evidence="18 19">
    <name type="scientific">Segetibacter aerophilus</name>
    <dbReference type="NCBI Taxonomy" id="670293"/>
    <lineage>
        <taxon>Bacteria</taxon>
        <taxon>Pseudomonadati</taxon>
        <taxon>Bacteroidota</taxon>
        <taxon>Chitinophagia</taxon>
        <taxon>Chitinophagales</taxon>
        <taxon>Chitinophagaceae</taxon>
        <taxon>Segetibacter</taxon>
    </lineage>
</organism>
<dbReference type="Gene3D" id="3.30.70.1230">
    <property type="entry name" value="Nucleotide cyclase"/>
    <property type="match status" value="1"/>
</dbReference>
<evidence type="ECO:0000256" key="12">
    <source>
        <dbReference type="ARBA" id="ARBA00023136"/>
    </source>
</evidence>
<comment type="catalytic activity">
    <reaction evidence="1">
        <text>ATP = 3',5'-cyclic AMP + diphosphate</text>
        <dbReference type="Rhea" id="RHEA:15389"/>
        <dbReference type="ChEBI" id="CHEBI:30616"/>
        <dbReference type="ChEBI" id="CHEBI:33019"/>
        <dbReference type="ChEBI" id="CHEBI:58165"/>
        <dbReference type="EC" id="4.6.1.1"/>
    </reaction>
</comment>
<feature type="domain" description="Guanylate cyclase" evidence="17">
    <location>
        <begin position="436"/>
        <end position="567"/>
    </location>
</feature>
<dbReference type="SMART" id="SM00044">
    <property type="entry name" value="CYCc"/>
    <property type="match status" value="1"/>
</dbReference>
<dbReference type="Gene3D" id="1.25.40.10">
    <property type="entry name" value="Tetratricopeptide repeat domain"/>
    <property type="match status" value="2"/>
</dbReference>
<feature type="repeat" description="TPR" evidence="14">
    <location>
        <begin position="171"/>
        <end position="204"/>
    </location>
</feature>
<dbReference type="CDD" id="cd07302">
    <property type="entry name" value="CHD"/>
    <property type="match status" value="1"/>
</dbReference>
<evidence type="ECO:0000256" key="3">
    <source>
        <dbReference type="ARBA" id="ARBA00004141"/>
    </source>
</evidence>
<dbReference type="PROSITE" id="PS50005">
    <property type="entry name" value="TPR"/>
    <property type="match status" value="3"/>
</dbReference>
<evidence type="ECO:0000256" key="6">
    <source>
        <dbReference type="ARBA" id="ARBA00022723"/>
    </source>
</evidence>
<dbReference type="InterPro" id="IPR001054">
    <property type="entry name" value="A/G_cyclase"/>
</dbReference>
<feature type="repeat" description="TPR" evidence="14">
    <location>
        <begin position="92"/>
        <end position="125"/>
    </location>
</feature>
<keyword evidence="9" id="KW-0460">Magnesium</keyword>
<evidence type="ECO:0000313" key="19">
    <source>
        <dbReference type="Proteomes" id="UP000321513"/>
    </source>
</evidence>
<keyword evidence="6" id="KW-0479">Metal-binding</keyword>
<evidence type="ECO:0000256" key="10">
    <source>
        <dbReference type="ARBA" id="ARBA00022989"/>
    </source>
</evidence>
<dbReference type="SUPFAM" id="SSF55073">
    <property type="entry name" value="Nucleotide cyclase"/>
    <property type="match status" value="1"/>
</dbReference>
<dbReference type="Proteomes" id="UP000321513">
    <property type="component" value="Unassembled WGS sequence"/>
</dbReference>
<keyword evidence="8" id="KW-0067">ATP-binding</keyword>
<evidence type="ECO:0000259" key="17">
    <source>
        <dbReference type="PROSITE" id="PS50125"/>
    </source>
</evidence>
<keyword evidence="5 16" id="KW-0812">Transmembrane</keyword>
<evidence type="ECO:0000256" key="9">
    <source>
        <dbReference type="ARBA" id="ARBA00022842"/>
    </source>
</evidence>
<dbReference type="GO" id="GO:0046872">
    <property type="term" value="F:metal ion binding"/>
    <property type="evidence" value="ECO:0007669"/>
    <property type="project" value="UniProtKB-KW"/>
</dbReference>
<keyword evidence="11" id="KW-0115">cAMP biosynthesis</keyword>
<evidence type="ECO:0000256" key="16">
    <source>
        <dbReference type="SAM" id="Phobius"/>
    </source>
</evidence>
<gene>
    <name evidence="18" type="ORF">SAE01_14640</name>
</gene>
<evidence type="ECO:0000256" key="5">
    <source>
        <dbReference type="ARBA" id="ARBA00022692"/>
    </source>
</evidence>
<protein>
    <recommendedName>
        <fullName evidence="4">adenylate cyclase</fullName>
        <ecNumber evidence="4">4.6.1.1</ecNumber>
    </recommendedName>
</protein>
<evidence type="ECO:0000256" key="1">
    <source>
        <dbReference type="ARBA" id="ARBA00001593"/>
    </source>
</evidence>
<sequence length="641" mass="72005">MGQVAPKEDTAYVNKLLQESKTLSNEDPAKSLSVAIRAKEMARRIHFPIGEAYALKSMGLVTKVQGKHVEALDYYEQSLKIFREQKNKIGISNLLNNIGSVYADQGDDAKALQYCLESLKIAEETGDKLRILTALANIGSIYHNKKDPRAINYFLKALPVSEEMGNKEAYGVIAVNIGETYFDKGDNLNALTYYNKAFKANNNSASAAYAYNGIGKLYLKTGDYNMARINHSKAMFISKKINDKMQQMRALKGMANVYSEQKDYKSSIGYYQKAKLLGEELQANIELKEIYVEMALAYSKIGDFSNAYLFKSKYANIKDTLYNVETAKKLKDFQFDFDLTKKQGEINLLTKDKKLTEAEVQRQRFARNTLAIGAILLLIIAFVIYRNYRIKAKTNTILDRQKVQIENLLLNILPQEVATELQTTGHATPKHYDKVAVLFTDFKGFTAIAEKMSPGELVEELNTCFIAFDNIIDKYGLEKIKTIGDSYMCAAGLSGTDNDYVYNMVKAGLEIQKYIEDYNDRCQSLGRECWAIRLGIHVGPVVAGVVGKKKYAYDIWGNTVNIASRMESNGAPGKVNVSNSVFQVIKDRFACNHRGKIYAKNVGDIDMYFIEHEIIDYKLIDTSSNKNHSPLEATSGTSLTA</sequence>
<keyword evidence="14" id="KW-0802">TPR repeat</keyword>
<evidence type="ECO:0000256" key="7">
    <source>
        <dbReference type="ARBA" id="ARBA00022741"/>
    </source>
</evidence>
<accession>A0A512BAJ0</accession>
<dbReference type="InterPro" id="IPR011990">
    <property type="entry name" value="TPR-like_helical_dom_sf"/>
</dbReference>
<dbReference type="GO" id="GO:0016020">
    <property type="term" value="C:membrane"/>
    <property type="evidence" value="ECO:0007669"/>
    <property type="project" value="UniProtKB-SubCell"/>
</dbReference>
<evidence type="ECO:0000256" key="11">
    <source>
        <dbReference type="ARBA" id="ARBA00022998"/>
    </source>
</evidence>
<dbReference type="GO" id="GO:0005524">
    <property type="term" value="F:ATP binding"/>
    <property type="evidence" value="ECO:0007669"/>
    <property type="project" value="UniProtKB-KW"/>
</dbReference>